<name>A0A8S0VW83_9FIRM</name>
<feature type="transmembrane region" description="Helical" evidence="1">
    <location>
        <begin position="157"/>
        <end position="181"/>
    </location>
</feature>
<protein>
    <submittedName>
        <fullName evidence="2">Uncharacterized protein</fullName>
    </submittedName>
</protein>
<reference evidence="3" key="1">
    <citation type="submission" date="2014-11" db="EMBL/GenBank/DDBJ databases">
        <authorList>
            <person name="Hornung B.V."/>
        </authorList>
    </citation>
    <scope>NUCLEOTIDE SEQUENCE</scope>
    <source>
        <strain evidence="3">INE</strain>
    </source>
</reference>
<keyword evidence="4" id="KW-1185">Reference proteome</keyword>
<keyword evidence="1" id="KW-0472">Membrane</keyword>
<feature type="transmembrane region" description="Helical" evidence="1">
    <location>
        <begin position="232"/>
        <end position="248"/>
    </location>
</feature>
<dbReference type="Proteomes" id="UP000836597">
    <property type="component" value="Chromosome"/>
</dbReference>
<evidence type="ECO:0000313" key="2">
    <source>
        <dbReference type="EMBL" id="CAA7600543.1"/>
    </source>
</evidence>
<keyword evidence="1" id="KW-1133">Transmembrane helix</keyword>
<feature type="transmembrane region" description="Helical" evidence="1">
    <location>
        <begin position="254"/>
        <end position="275"/>
    </location>
</feature>
<dbReference type="EMBL" id="LR746496">
    <property type="protein sequence ID" value="CAA7600543.1"/>
    <property type="molecule type" value="Genomic_DNA"/>
</dbReference>
<proteinExistence type="predicted"/>
<keyword evidence="1" id="KW-0812">Transmembrane</keyword>
<dbReference type="RefSeq" id="WP_240984202.1">
    <property type="nucleotide sequence ID" value="NZ_CDGJ01000032.1"/>
</dbReference>
<dbReference type="AlphaFoldDB" id="A0A8S0VW83"/>
<evidence type="ECO:0000256" key="1">
    <source>
        <dbReference type="SAM" id="Phobius"/>
    </source>
</evidence>
<dbReference type="Proteomes" id="UP001071230">
    <property type="component" value="Unassembled WGS sequence"/>
</dbReference>
<dbReference type="KEGG" id="aacx:DEACI_1196"/>
<sequence>MKKAGITGTFLVLLLLFLFSWPTRVQASEMLTKLGGNPAEVGPGQRVDTVVAVGTDARIAGWVKDIVLVVNGNVVLAPSARVDLVIDLGGHVTNLASEKVKTGVFEVNPTPGVTQELLFGALLLVGTWLVRLIASLAGILLLTGLGYALDRHFERAAAFLAHAPGRLFAIGVAGALVSWALTVLLSLTIIGIPVAVLVFFLSLLAAFLGILPLIDYLGREFLNARVQTYPPITRRLVLASLFTALINIPLLGFFLLLIFGAVGFGLTTVLLWSFFKERKSGRLT</sequence>
<gene>
    <name evidence="3" type="ORF">DEACI_1126</name>
    <name evidence="2" type="ORF">DEACI_1196</name>
</gene>
<feature type="transmembrane region" description="Helical" evidence="1">
    <location>
        <begin position="117"/>
        <end position="145"/>
    </location>
</feature>
<evidence type="ECO:0000313" key="4">
    <source>
        <dbReference type="Proteomes" id="UP001071230"/>
    </source>
</evidence>
<dbReference type="EMBL" id="CDGJ01000032">
    <property type="protein sequence ID" value="CEJ06677.1"/>
    <property type="molecule type" value="Genomic_DNA"/>
</dbReference>
<feature type="transmembrane region" description="Helical" evidence="1">
    <location>
        <begin position="187"/>
        <end position="211"/>
    </location>
</feature>
<organism evidence="2">
    <name type="scientific">Acididesulfobacillus acetoxydans</name>
    <dbReference type="NCBI Taxonomy" id="1561005"/>
    <lineage>
        <taxon>Bacteria</taxon>
        <taxon>Bacillati</taxon>
        <taxon>Bacillota</taxon>
        <taxon>Clostridia</taxon>
        <taxon>Eubacteriales</taxon>
        <taxon>Peptococcaceae</taxon>
        <taxon>Acididesulfobacillus</taxon>
    </lineage>
</organism>
<accession>A0A8S0VW83</accession>
<evidence type="ECO:0000313" key="3">
    <source>
        <dbReference type="EMBL" id="CEJ06677.1"/>
    </source>
</evidence>
<reference evidence="2" key="2">
    <citation type="submission" date="2020-01" db="EMBL/GenBank/DDBJ databases">
        <authorList>
            <person name="Hornung B."/>
        </authorList>
    </citation>
    <scope>NUCLEOTIDE SEQUENCE</scope>
    <source>
        <strain evidence="2">PacBioINE</strain>
    </source>
</reference>